<gene>
    <name evidence="4" type="ORF">Nans01_42960</name>
</gene>
<feature type="region of interest" description="Disordered" evidence="1">
    <location>
        <begin position="303"/>
        <end position="326"/>
    </location>
</feature>
<protein>
    <recommendedName>
        <fullName evidence="3">Beta-lactamase class A catalytic domain-containing protein</fullName>
    </recommendedName>
</protein>
<dbReference type="Pfam" id="PF13354">
    <property type="entry name" value="Beta-lactamase2"/>
    <property type="match status" value="1"/>
</dbReference>
<keyword evidence="5" id="KW-1185">Reference proteome</keyword>
<dbReference type="GO" id="GO:0030655">
    <property type="term" value="P:beta-lactam antibiotic catabolic process"/>
    <property type="evidence" value="ECO:0007669"/>
    <property type="project" value="InterPro"/>
</dbReference>
<dbReference type="PANTHER" id="PTHR35333">
    <property type="entry name" value="BETA-LACTAMASE"/>
    <property type="match status" value="1"/>
</dbReference>
<dbReference type="PANTHER" id="PTHR35333:SF3">
    <property type="entry name" value="BETA-LACTAMASE-TYPE TRANSPEPTIDASE FOLD CONTAINING PROTEIN"/>
    <property type="match status" value="1"/>
</dbReference>
<proteinExistence type="predicted"/>
<evidence type="ECO:0000259" key="3">
    <source>
        <dbReference type="Pfam" id="PF13354"/>
    </source>
</evidence>
<feature type="chain" id="PRO_5040977399" description="Beta-lactamase class A catalytic domain-containing protein" evidence="2">
    <location>
        <begin position="44"/>
        <end position="326"/>
    </location>
</feature>
<feature type="compositionally biased region" description="Low complexity" evidence="1">
    <location>
        <begin position="303"/>
        <end position="317"/>
    </location>
</feature>
<dbReference type="EMBL" id="BSQG01000010">
    <property type="protein sequence ID" value="GLU49945.1"/>
    <property type="molecule type" value="Genomic_DNA"/>
</dbReference>
<feature type="signal peptide" evidence="2">
    <location>
        <begin position="1"/>
        <end position="43"/>
    </location>
</feature>
<evidence type="ECO:0000256" key="2">
    <source>
        <dbReference type="SAM" id="SignalP"/>
    </source>
</evidence>
<dbReference type="AlphaFoldDB" id="A0A9W6P982"/>
<dbReference type="InterPro" id="IPR000871">
    <property type="entry name" value="Beta-lactam_class-A"/>
</dbReference>
<evidence type="ECO:0000313" key="4">
    <source>
        <dbReference type="EMBL" id="GLU49945.1"/>
    </source>
</evidence>
<keyword evidence="2" id="KW-0732">Signal</keyword>
<dbReference type="InterPro" id="IPR012338">
    <property type="entry name" value="Beta-lactam/transpept-like"/>
</dbReference>
<dbReference type="GO" id="GO:0046677">
    <property type="term" value="P:response to antibiotic"/>
    <property type="evidence" value="ECO:0007669"/>
    <property type="project" value="InterPro"/>
</dbReference>
<dbReference type="SUPFAM" id="SSF56601">
    <property type="entry name" value="beta-lactamase/transpeptidase-like"/>
    <property type="match status" value="1"/>
</dbReference>
<evidence type="ECO:0000313" key="5">
    <source>
        <dbReference type="Proteomes" id="UP001165092"/>
    </source>
</evidence>
<name>A0A9W6P982_9ACTN</name>
<accession>A0A9W6P982</accession>
<reference evidence="4" key="1">
    <citation type="submission" date="2023-02" db="EMBL/GenBank/DDBJ databases">
        <title>Nocardiopsis ansamitocini NBRC 112285.</title>
        <authorList>
            <person name="Ichikawa N."/>
            <person name="Sato H."/>
            <person name="Tonouchi N."/>
        </authorList>
    </citation>
    <scope>NUCLEOTIDE SEQUENCE</scope>
    <source>
        <strain evidence="4">NBRC 112285</strain>
    </source>
</reference>
<dbReference type="InterPro" id="IPR045155">
    <property type="entry name" value="Beta-lactam_cat"/>
</dbReference>
<dbReference type="Gene3D" id="3.40.710.10">
    <property type="entry name" value="DD-peptidase/beta-lactamase superfamily"/>
    <property type="match status" value="1"/>
</dbReference>
<evidence type="ECO:0000256" key="1">
    <source>
        <dbReference type="SAM" id="MobiDB-lite"/>
    </source>
</evidence>
<dbReference type="GO" id="GO:0008800">
    <property type="term" value="F:beta-lactamase activity"/>
    <property type="evidence" value="ECO:0007669"/>
    <property type="project" value="InterPro"/>
</dbReference>
<comment type="caution">
    <text evidence="4">The sequence shown here is derived from an EMBL/GenBank/DDBJ whole genome shotgun (WGS) entry which is preliminary data.</text>
</comment>
<feature type="domain" description="Beta-lactamase class A catalytic" evidence="3">
    <location>
        <begin position="135"/>
        <end position="274"/>
    </location>
</feature>
<organism evidence="4 5">
    <name type="scientific">Nocardiopsis ansamitocini</name>
    <dbReference type="NCBI Taxonomy" id="1670832"/>
    <lineage>
        <taxon>Bacteria</taxon>
        <taxon>Bacillati</taxon>
        <taxon>Actinomycetota</taxon>
        <taxon>Actinomycetes</taxon>
        <taxon>Streptosporangiales</taxon>
        <taxon>Nocardiopsidaceae</taxon>
        <taxon>Nocardiopsis</taxon>
    </lineage>
</organism>
<dbReference type="RefSeq" id="WP_285761485.1">
    <property type="nucleotide sequence ID" value="NZ_BSQG01000010.1"/>
</dbReference>
<dbReference type="Proteomes" id="UP001165092">
    <property type="component" value="Unassembled WGS sequence"/>
</dbReference>
<sequence length="326" mass="33672">MLFGTTRTDTTTSRPDGRIAWKAACAGAGAVLLAGAAAPAAHADDEAGTGPGTVCVSETRPEAAALLSAVVEAVAKERAGDLAVGVTAYGGDLTCDYQAQKGFDAASVGKVLVLATLLRTAQEEGRALTPREDALATEMITVSDNDATVELRLQLGRERMQEFLDLAGMSGTVLHPDDFIGLMKITATDQLRLLDLVVSDNDVLGEEQRAYARSLMGGVVESQRWGVPAGAPEDARVHLKNGWLPYDGTDVWRVNSIGAFESPAAGSYRIAVLTDQNPGMAHGVESIELVAVAVHAALNGTSPSPGGSVFSGPGLLGTASDGSDRA</sequence>